<dbReference type="PANTHER" id="PTHR36844:SF1">
    <property type="entry name" value="PROTEASE PRSW"/>
    <property type="match status" value="1"/>
</dbReference>
<protein>
    <recommendedName>
        <fullName evidence="3">Protease PrsW</fullName>
    </recommendedName>
</protein>
<feature type="transmembrane region" description="Helical" evidence="10">
    <location>
        <begin position="176"/>
        <end position="209"/>
    </location>
</feature>
<evidence type="ECO:0000256" key="7">
    <source>
        <dbReference type="ARBA" id="ARBA00022801"/>
    </source>
</evidence>
<proteinExistence type="inferred from homology"/>
<keyword evidence="4" id="KW-1003">Cell membrane</keyword>
<dbReference type="PIRSF" id="PIRSF016933">
    <property type="entry name" value="PrsW"/>
    <property type="match status" value="1"/>
</dbReference>
<evidence type="ECO:0000256" key="5">
    <source>
        <dbReference type="ARBA" id="ARBA00022670"/>
    </source>
</evidence>
<dbReference type="Proteomes" id="UP000037267">
    <property type="component" value="Unassembled WGS sequence"/>
</dbReference>
<dbReference type="InterPro" id="IPR023596">
    <property type="entry name" value="Peptidase_PrsW_arch/bac"/>
</dbReference>
<sequence>MILRLFIIAIVPAISIALATYLSDKYEKEPISVLFNTFIFGALSVIPTLFVERSLSLLNIFPGLLGVLYVSFIVAGLTEEYFKRLVIMKYIYKNRNFNERLDGIIYCVFSALGFATIENIVYVVFRFSYNPYVGLYRGILSVPAHTIFAVTMGYYISLSKFCNDDRLKEKYLRKSLYMPAILHGIFDFILMSKIPIYGLLFIPYLIYLWKTNQNKLDKYMKESQILHEDTIIPESINDYIDDKDTKI</sequence>
<dbReference type="GO" id="GO:0005886">
    <property type="term" value="C:plasma membrane"/>
    <property type="evidence" value="ECO:0007669"/>
    <property type="project" value="UniProtKB-SubCell"/>
</dbReference>
<evidence type="ECO:0000256" key="3">
    <source>
        <dbReference type="ARBA" id="ARBA00018997"/>
    </source>
</evidence>
<dbReference type="STRING" id="1503.CLPU_6c00650"/>
<accession>A0A0L0WAP3</accession>
<evidence type="ECO:0000313" key="12">
    <source>
        <dbReference type="Proteomes" id="UP000037267"/>
    </source>
</evidence>
<dbReference type="EMBL" id="LGSS01000006">
    <property type="protein sequence ID" value="KNF08579.1"/>
    <property type="molecule type" value="Genomic_DNA"/>
</dbReference>
<keyword evidence="7 11" id="KW-0378">Hydrolase</keyword>
<organism evidence="11 12">
    <name type="scientific">Gottschalkia purinilytica</name>
    <name type="common">Clostridium purinilyticum</name>
    <dbReference type="NCBI Taxonomy" id="1503"/>
    <lineage>
        <taxon>Bacteria</taxon>
        <taxon>Bacillati</taxon>
        <taxon>Bacillota</taxon>
        <taxon>Tissierellia</taxon>
        <taxon>Tissierellales</taxon>
        <taxon>Gottschalkiaceae</taxon>
        <taxon>Gottschalkia</taxon>
    </lineage>
</organism>
<dbReference type="GO" id="GO:0006508">
    <property type="term" value="P:proteolysis"/>
    <property type="evidence" value="ECO:0007669"/>
    <property type="project" value="UniProtKB-KW"/>
</dbReference>
<keyword evidence="8 10" id="KW-1133">Transmembrane helix</keyword>
<reference evidence="12" key="1">
    <citation type="submission" date="2015-07" db="EMBL/GenBank/DDBJ databases">
        <title>Draft genome sequence of the purine-degrading Gottschalkia purinilyticum DSM 1384 (formerly Clostridium purinilyticum).</title>
        <authorList>
            <person name="Poehlein A."/>
            <person name="Schiel-Bengelsdorf B."/>
            <person name="Bengelsdorf F.R."/>
            <person name="Daniel R."/>
            <person name="Duerre P."/>
        </authorList>
    </citation>
    <scope>NUCLEOTIDE SEQUENCE [LARGE SCALE GENOMIC DNA]</scope>
    <source>
        <strain evidence="12">DSM 1384</strain>
    </source>
</reference>
<evidence type="ECO:0000256" key="9">
    <source>
        <dbReference type="ARBA" id="ARBA00023136"/>
    </source>
</evidence>
<evidence type="ECO:0000256" key="6">
    <source>
        <dbReference type="ARBA" id="ARBA00022692"/>
    </source>
</evidence>
<evidence type="ECO:0000256" key="8">
    <source>
        <dbReference type="ARBA" id="ARBA00022989"/>
    </source>
</evidence>
<keyword evidence="5 11" id="KW-0645">Protease</keyword>
<feature type="transmembrane region" description="Helical" evidence="10">
    <location>
        <begin position="103"/>
        <end position="129"/>
    </location>
</feature>
<dbReference type="InterPro" id="IPR026898">
    <property type="entry name" value="PrsW"/>
</dbReference>
<comment type="similarity">
    <text evidence="2">Belongs to the protease PrsW family.</text>
</comment>
<evidence type="ECO:0000256" key="1">
    <source>
        <dbReference type="ARBA" id="ARBA00004651"/>
    </source>
</evidence>
<comment type="caution">
    <text evidence="11">The sequence shown here is derived from an EMBL/GenBank/DDBJ whole genome shotgun (WGS) entry which is preliminary data.</text>
</comment>
<keyword evidence="12" id="KW-1185">Reference proteome</keyword>
<feature type="transmembrane region" description="Helical" evidence="10">
    <location>
        <begin position="6"/>
        <end position="24"/>
    </location>
</feature>
<name>A0A0L0WAP3_GOTPU</name>
<dbReference type="PANTHER" id="PTHR36844">
    <property type="entry name" value="PROTEASE PRSW"/>
    <property type="match status" value="1"/>
</dbReference>
<dbReference type="GO" id="GO:0008233">
    <property type="term" value="F:peptidase activity"/>
    <property type="evidence" value="ECO:0007669"/>
    <property type="project" value="UniProtKB-KW"/>
</dbReference>
<evidence type="ECO:0000313" key="11">
    <source>
        <dbReference type="EMBL" id="KNF08579.1"/>
    </source>
</evidence>
<evidence type="ECO:0000256" key="4">
    <source>
        <dbReference type="ARBA" id="ARBA00022475"/>
    </source>
</evidence>
<comment type="subcellular location">
    <subcellularLocation>
        <location evidence="1">Cell membrane</location>
        <topology evidence="1">Multi-pass membrane protein</topology>
    </subcellularLocation>
</comment>
<evidence type="ECO:0000256" key="10">
    <source>
        <dbReference type="SAM" id="Phobius"/>
    </source>
</evidence>
<feature type="transmembrane region" description="Helical" evidence="10">
    <location>
        <begin position="135"/>
        <end position="156"/>
    </location>
</feature>
<keyword evidence="9 10" id="KW-0472">Membrane</keyword>
<dbReference type="PATRIC" id="fig|1503.3.peg.2861"/>
<gene>
    <name evidence="11" type="primary">prsW</name>
    <name evidence="11" type="ORF">CLPU_6c00650</name>
</gene>
<dbReference type="RefSeq" id="WP_235436138.1">
    <property type="nucleotide sequence ID" value="NZ_LGSS01000006.1"/>
</dbReference>
<dbReference type="AlphaFoldDB" id="A0A0L0WAP3"/>
<feature type="transmembrane region" description="Helical" evidence="10">
    <location>
        <begin position="31"/>
        <end position="51"/>
    </location>
</feature>
<dbReference type="Pfam" id="PF13367">
    <property type="entry name" value="PrsW-protease"/>
    <property type="match status" value="1"/>
</dbReference>
<feature type="transmembrane region" description="Helical" evidence="10">
    <location>
        <begin position="57"/>
        <end position="82"/>
    </location>
</feature>
<evidence type="ECO:0000256" key="2">
    <source>
        <dbReference type="ARBA" id="ARBA00009165"/>
    </source>
</evidence>
<keyword evidence="6 10" id="KW-0812">Transmembrane</keyword>